<dbReference type="AlphaFoldDB" id="A0A812PMH7"/>
<dbReference type="EMBL" id="CAJNIZ010012891">
    <property type="protein sequence ID" value="CAE7339761.1"/>
    <property type="molecule type" value="Genomic_DNA"/>
</dbReference>
<evidence type="ECO:0000313" key="2">
    <source>
        <dbReference type="Proteomes" id="UP000649617"/>
    </source>
</evidence>
<reference evidence="1" key="1">
    <citation type="submission" date="2021-02" db="EMBL/GenBank/DDBJ databases">
        <authorList>
            <person name="Dougan E. K."/>
            <person name="Rhodes N."/>
            <person name="Thang M."/>
            <person name="Chan C."/>
        </authorList>
    </citation>
    <scope>NUCLEOTIDE SEQUENCE</scope>
</reference>
<gene>
    <name evidence="1" type="primary">SLC34A1</name>
    <name evidence="1" type="ORF">SPIL2461_LOCUS7985</name>
</gene>
<sequence length="425" mass="47776">MSSNVRLDLQGMGDVEVGYYRDLRAGQRILLWYTDDHVWHDNLVGLVIGGEEVVLYTPDDDLYIEKIGCKGSVGMLQFRAQWLTPLVKQQIRQDAQASNDSVHSECEEVSLSPEAAVGVGDRTALMLPQGHWVKVELVKVEDAGGYADRHRALFSTTAAPARAESLLERLRPDKKEDASAEVAGEEIRMLWVYYDDQGERPLTAMRVMKQLDNAKVFAGLGSPDDLVSPTFRFFYDLHPVTCATSGAQPIGWAGFLPVQRRGGSPYDWKPANETLASYQAELVSIPDDVTGCPSLDQVLPLDDLRFLEEKSELMLRHGDKIEHEPIIPSWDPKLKFNKKEYHRLVQRLHGAGYFNFTTRPKSSVGIFFVWKSSRTHLRLITDARRPNQLFKAPPRVRLMTSEGLGKIKFEVSPELLNDPEAVSAA</sequence>
<dbReference type="Proteomes" id="UP000649617">
    <property type="component" value="Unassembled WGS sequence"/>
</dbReference>
<evidence type="ECO:0000313" key="1">
    <source>
        <dbReference type="EMBL" id="CAE7339761.1"/>
    </source>
</evidence>
<proteinExistence type="predicted"/>
<accession>A0A812PMH7</accession>
<comment type="caution">
    <text evidence="1">The sequence shown here is derived from an EMBL/GenBank/DDBJ whole genome shotgun (WGS) entry which is preliminary data.</text>
</comment>
<protein>
    <submittedName>
        <fullName evidence="1">SLC34A1 protein</fullName>
    </submittedName>
</protein>
<name>A0A812PMH7_SYMPI</name>
<keyword evidence="2" id="KW-1185">Reference proteome</keyword>
<organism evidence="1 2">
    <name type="scientific">Symbiodinium pilosum</name>
    <name type="common">Dinoflagellate</name>
    <dbReference type="NCBI Taxonomy" id="2952"/>
    <lineage>
        <taxon>Eukaryota</taxon>
        <taxon>Sar</taxon>
        <taxon>Alveolata</taxon>
        <taxon>Dinophyceae</taxon>
        <taxon>Suessiales</taxon>
        <taxon>Symbiodiniaceae</taxon>
        <taxon>Symbiodinium</taxon>
    </lineage>
</organism>